<proteinExistence type="predicted"/>
<gene>
    <name evidence="1" type="ORF">T440DRAFT_79537</name>
</gene>
<sequence>MSTQLSVVTPTGSGSLRADMKCWRAREGLAWEESRAGRKKRKPQLQIAVSQMLLLLLLLRTICSSLEAYLTLLQRRNLYSSSAQMSY</sequence>
<keyword evidence="2" id="KW-1185">Reference proteome</keyword>
<accession>A0A6A7ALH8</accession>
<protein>
    <submittedName>
        <fullName evidence="1">Uncharacterized protein</fullName>
    </submittedName>
</protein>
<name>A0A6A7ALH8_9PLEO</name>
<evidence type="ECO:0000313" key="2">
    <source>
        <dbReference type="Proteomes" id="UP000799423"/>
    </source>
</evidence>
<dbReference type="Proteomes" id="UP000799423">
    <property type="component" value="Unassembled WGS sequence"/>
</dbReference>
<reference evidence="1" key="1">
    <citation type="submission" date="2020-01" db="EMBL/GenBank/DDBJ databases">
        <authorList>
            <consortium name="DOE Joint Genome Institute"/>
            <person name="Haridas S."/>
            <person name="Albert R."/>
            <person name="Binder M."/>
            <person name="Bloem J."/>
            <person name="Labutti K."/>
            <person name="Salamov A."/>
            <person name="Andreopoulos B."/>
            <person name="Baker S.E."/>
            <person name="Barry K."/>
            <person name="Bills G."/>
            <person name="Bluhm B.H."/>
            <person name="Cannon C."/>
            <person name="Castanera R."/>
            <person name="Culley D.E."/>
            <person name="Daum C."/>
            <person name="Ezra D."/>
            <person name="Gonzalez J.B."/>
            <person name="Henrissat B."/>
            <person name="Kuo A."/>
            <person name="Liang C."/>
            <person name="Lipzen A."/>
            <person name="Lutzoni F."/>
            <person name="Magnuson J."/>
            <person name="Mondo S."/>
            <person name="Nolan M."/>
            <person name="Ohm R."/>
            <person name="Pangilinan J."/>
            <person name="Park H.-J."/>
            <person name="Ramirez L."/>
            <person name="Alfaro M."/>
            <person name="Sun H."/>
            <person name="Tritt A."/>
            <person name="Yoshinaga Y."/>
            <person name="Zwiers L.-H."/>
            <person name="Turgeon B.G."/>
            <person name="Goodwin S.B."/>
            <person name="Spatafora J.W."/>
            <person name="Crous P.W."/>
            <person name="Grigoriev I.V."/>
        </authorList>
    </citation>
    <scope>NUCLEOTIDE SEQUENCE</scope>
    <source>
        <strain evidence="1">IPT5</strain>
    </source>
</reference>
<dbReference type="EMBL" id="MU006462">
    <property type="protein sequence ID" value="KAF2843941.1"/>
    <property type="molecule type" value="Genomic_DNA"/>
</dbReference>
<evidence type="ECO:0000313" key="1">
    <source>
        <dbReference type="EMBL" id="KAF2843941.1"/>
    </source>
</evidence>
<dbReference type="AlphaFoldDB" id="A0A6A7ALH8"/>
<organism evidence="1 2">
    <name type="scientific">Plenodomus tracheiphilus IPT5</name>
    <dbReference type="NCBI Taxonomy" id="1408161"/>
    <lineage>
        <taxon>Eukaryota</taxon>
        <taxon>Fungi</taxon>
        <taxon>Dikarya</taxon>
        <taxon>Ascomycota</taxon>
        <taxon>Pezizomycotina</taxon>
        <taxon>Dothideomycetes</taxon>
        <taxon>Pleosporomycetidae</taxon>
        <taxon>Pleosporales</taxon>
        <taxon>Pleosporineae</taxon>
        <taxon>Leptosphaeriaceae</taxon>
        <taxon>Plenodomus</taxon>
    </lineage>
</organism>